<evidence type="ECO:0000313" key="2">
    <source>
        <dbReference type="Proteomes" id="UP000661435"/>
    </source>
</evidence>
<gene>
    <name evidence="1" type="ORF">H8S57_15295</name>
</gene>
<protein>
    <submittedName>
        <fullName evidence="1">Uncharacterized protein</fullName>
    </submittedName>
</protein>
<dbReference type="RefSeq" id="WP_186908872.1">
    <property type="nucleotide sequence ID" value="NZ_JACOPP010000036.1"/>
</dbReference>
<accession>A0A8J6MAK8</accession>
<keyword evidence="2" id="KW-1185">Reference proteome</keyword>
<sequence length="123" mass="14294">MSVFDDFDLILDYAHMWNWAPDWNLAQDIYKTFPESYSILTPFAYSYLEEMIRTTTSDYGLPLFDRDKQPVKVRVGMALIALAIEENQNNPDYVSLLERTKRHFKYTQISVDENGRNGVGGIS</sequence>
<evidence type="ECO:0000313" key="1">
    <source>
        <dbReference type="EMBL" id="MBC5735081.1"/>
    </source>
</evidence>
<dbReference type="Proteomes" id="UP000661435">
    <property type="component" value="Unassembled WGS sequence"/>
</dbReference>
<proteinExistence type="predicted"/>
<dbReference type="AlphaFoldDB" id="A0A8J6MAK8"/>
<organism evidence="1 2">
    <name type="scientific">Lawsonibacter hominis</name>
    <dbReference type="NCBI Taxonomy" id="2763053"/>
    <lineage>
        <taxon>Bacteria</taxon>
        <taxon>Bacillati</taxon>
        <taxon>Bacillota</taxon>
        <taxon>Clostridia</taxon>
        <taxon>Eubacteriales</taxon>
        <taxon>Oscillospiraceae</taxon>
        <taxon>Lawsonibacter</taxon>
    </lineage>
</organism>
<dbReference type="EMBL" id="JACOPP010000036">
    <property type="protein sequence ID" value="MBC5735081.1"/>
    <property type="molecule type" value="Genomic_DNA"/>
</dbReference>
<comment type="caution">
    <text evidence="1">The sequence shown here is derived from an EMBL/GenBank/DDBJ whole genome shotgun (WGS) entry which is preliminary data.</text>
</comment>
<reference evidence="1" key="1">
    <citation type="submission" date="2020-08" db="EMBL/GenBank/DDBJ databases">
        <title>Genome public.</title>
        <authorList>
            <person name="Liu C."/>
            <person name="Sun Q."/>
        </authorList>
    </citation>
    <scope>NUCLEOTIDE SEQUENCE</scope>
    <source>
        <strain evidence="1">NSJ-51</strain>
    </source>
</reference>
<name>A0A8J6MAK8_9FIRM</name>